<evidence type="ECO:0000313" key="3">
    <source>
        <dbReference type="Proteomes" id="UP001157418"/>
    </source>
</evidence>
<dbReference type="Pfam" id="PF16455">
    <property type="entry name" value="UBD"/>
    <property type="match status" value="1"/>
</dbReference>
<accession>A0AAU9LVQ7</accession>
<evidence type="ECO:0000313" key="2">
    <source>
        <dbReference type="EMBL" id="CAH1417401.1"/>
    </source>
</evidence>
<dbReference type="InterPro" id="IPR032752">
    <property type="entry name" value="DC-UbP/UBTD2_N"/>
</dbReference>
<protein>
    <recommendedName>
        <fullName evidence="1">DC-UbP/UBTD2 N-terminal domain-containing protein</fullName>
    </recommendedName>
</protein>
<reference evidence="2 3" key="1">
    <citation type="submission" date="2022-01" db="EMBL/GenBank/DDBJ databases">
        <authorList>
            <person name="Xiong W."/>
            <person name="Schranz E."/>
        </authorList>
    </citation>
    <scope>NUCLEOTIDE SEQUENCE [LARGE SCALE GENOMIC DNA]</scope>
</reference>
<dbReference type="Proteomes" id="UP001157418">
    <property type="component" value="Unassembled WGS sequence"/>
</dbReference>
<evidence type="ECO:0000259" key="1">
    <source>
        <dbReference type="Pfam" id="PF16455"/>
    </source>
</evidence>
<proteinExistence type="predicted"/>
<gene>
    <name evidence="2" type="ORF">LVIROSA_LOCUS5084</name>
</gene>
<feature type="domain" description="DC-UbP/UBTD2 N-terminal" evidence="1">
    <location>
        <begin position="12"/>
        <end position="98"/>
    </location>
</feature>
<keyword evidence="3" id="KW-1185">Reference proteome</keyword>
<dbReference type="AlphaFoldDB" id="A0AAU9LVQ7"/>
<dbReference type="InterPro" id="IPR038169">
    <property type="entry name" value="DC-UbP/UBTD2_N_sf"/>
</dbReference>
<sequence>MGCVKSNHQGIRIKKPDPWNYHEEITREQLRAIRNEFWQHVQVYGGRQEIWDALRRASEAPIHIAQAIVDSSGIIPHVTDLRVSFDNRGTRYKLPYCMF</sequence>
<dbReference type="PANTHER" id="PTHR13609">
    <property type="entry name" value="UBIQUITIN DOMAIN CONTAINING 1 PROTEIN-RELATED"/>
    <property type="match status" value="1"/>
</dbReference>
<organism evidence="2 3">
    <name type="scientific">Lactuca virosa</name>
    <dbReference type="NCBI Taxonomy" id="75947"/>
    <lineage>
        <taxon>Eukaryota</taxon>
        <taxon>Viridiplantae</taxon>
        <taxon>Streptophyta</taxon>
        <taxon>Embryophyta</taxon>
        <taxon>Tracheophyta</taxon>
        <taxon>Spermatophyta</taxon>
        <taxon>Magnoliopsida</taxon>
        <taxon>eudicotyledons</taxon>
        <taxon>Gunneridae</taxon>
        <taxon>Pentapetalae</taxon>
        <taxon>asterids</taxon>
        <taxon>campanulids</taxon>
        <taxon>Asterales</taxon>
        <taxon>Asteraceae</taxon>
        <taxon>Cichorioideae</taxon>
        <taxon>Cichorieae</taxon>
        <taxon>Lactucinae</taxon>
        <taxon>Lactuca</taxon>
    </lineage>
</organism>
<comment type="caution">
    <text evidence="2">The sequence shown here is derived from an EMBL/GenBank/DDBJ whole genome shotgun (WGS) entry which is preliminary data.</text>
</comment>
<dbReference type="Gene3D" id="1.20.225.20">
    <property type="entry name" value="Ub domain-containing protein, DC-UbP/UBTD2, N-terminal domain"/>
    <property type="match status" value="1"/>
</dbReference>
<dbReference type="EMBL" id="CAKMRJ010000031">
    <property type="protein sequence ID" value="CAH1417401.1"/>
    <property type="molecule type" value="Genomic_DNA"/>
</dbReference>
<dbReference type="InterPro" id="IPR039869">
    <property type="entry name" value="UBTD1/2"/>
</dbReference>
<name>A0AAU9LVQ7_9ASTR</name>